<organism evidence="1 2">
    <name type="scientific">Platanthera zijinensis</name>
    <dbReference type="NCBI Taxonomy" id="2320716"/>
    <lineage>
        <taxon>Eukaryota</taxon>
        <taxon>Viridiplantae</taxon>
        <taxon>Streptophyta</taxon>
        <taxon>Embryophyta</taxon>
        <taxon>Tracheophyta</taxon>
        <taxon>Spermatophyta</taxon>
        <taxon>Magnoliopsida</taxon>
        <taxon>Liliopsida</taxon>
        <taxon>Asparagales</taxon>
        <taxon>Orchidaceae</taxon>
        <taxon>Orchidoideae</taxon>
        <taxon>Orchideae</taxon>
        <taxon>Orchidinae</taxon>
        <taxon>Platanthera</taxon>
    </lineage>
</organism>
<protein>
    <submittedName>
        <fullName evidence="1">Uncharacterized protein</fullName>
    </submittedName>
</protein>
<comment type="caution">
    <text evidence="1">The sequence shown here is derived from an EMBL/GenBank/DDBJ whole genome shotgun (WGS) entry which is preliminary data.</text>
</comment>
<accession>A0AAP0BBC2</accession>
<dbReference type="AlphaFoldDB" id="A0AAP0BBC2"/>
<dbReference type="Proteomes" id="UP001418222">
    <property type="component" value="Unassembled WGS sequence"/>
</dbReference>
<keyword evidence="2" id="KW-1185">Reference proteome</keyword>
<dbReference type="EMBL" id="JBBWWQ010000012">
    <property type="protein sequence ID" value="KAK8934964.1"/>
    <property type="molecule type" value="Genomic_DNA"/>
</dbReference>
<proteinExistence type="predicted"/>
<reference evidence="1 2" key="1">
    <citation type="journal article" date="2022" name="Nat. Plants">
        <title>Genomes of leafy and leafless Platanthera orchids illuminate the evolution of mycoheterotrophy.</title>
        <authorList>
            <person name="Li M.H."/>
            <person name="Liu K.W."/>
            <person name="Li Z."/>
            <person name="Lu H.C."/>
            <person name="Ye Q.L."/>
            <person name="Zhang D."/>
            <person name="Wang J.Y."/>
            <person name="Li Y.F."/>
            <person name="Zhong Z.M."/>
            <person name="Liu X."/>
            <person name="Yu X."/>
            <person name="Liu D.K."/>
            <person name="Tu X.D."/>
            <person name="Liu B."/>
            <person name="Hao Y."/>
            <person name="Liao X.Y."/>
            <person name="Jiang Y.T."/>
            <person name="Sun W.H."/>
            <person name="Chen J."/>
            <person name="Chen Y.Q."/>
            <person name="Ai Y."/>
            <person name="Zhai J.W."/>
            <person name="Wu S.S."/>
            <person name="Zhou Z."/>
            <person name="Hsiao Y.Y."/>
            <person name="Wu W.L."/>
            <person name="Chen Y.Y."/>
            <person name="Lin Y.F."/>
            <person name="Hsu J.L."/>
            <person name="Li C.Y."/>
            <person name="Wang Z.W."/>
            <person name="Zhao X."/>
            <person name="Zhong W.Y."/>
            <person name="Ma X.K."/>
            <person name="Ma L."/>
            <person name="Huang J."/>
            <person name="Chen G.Z."/>
            <person name="Huang M.Z."/>
            <person name="Huang L."/>
            <person name="Peng D.H."/>
            <person name="Luo Y.B."/>
            <person name="Zou S.Q."/>
            <person name="Chen S.P."/>
            <person name="Lan S."/>
            <person name="Tsai W.C."/>
            <person name="Van de Peer Y."/>
            <person name="Liu Z.J."/>
        </authorList>
    </citation>
    <scope>NUCLEOTIDE SEQUENCE [LARGE SCALE GENOMIC DNA]</scope>
    <source>
        <strain evidence="1">Lor287</strain>
    </source>
</reference>
<gene>
    <name evidence="1" type="ORF">KSP39_PZI014965</name>
</gene>
<sequence length="140" mass="15642">MLGMIIHELSGMTLQNHSPLNGLPEIIHISFTVRQQFYIAVRFPVPASRFPAFAATVLPTSRRPSSARFRRVSSVGRRTPLMADDGTMAGNLSPSTNISPSHGSKTRFRCTLLSCKIRFILNRWSFLQILVVLATLTCKR</sequence>
<name>A0AAP0BBC2_9ASPA</name>
<evidence type="ECO:0000313" key="1">
    <source>
        <dbReference type="EMBL" id="KAK8934964.1"/>
    </source>
</evidence>
<evidence type="ECO:0000313" key="2">
    <source>
        <dbReference type="Proteomes" id="UP001418222"/>
    </source>
</evidence>